<feature type="transmembrane region" description="Helical" evidence="5">
    <location>
        <begin position="153"/>
        <end position="170"/>
    </location>
</feature>
<proteinExistence type="predicted"/>
<organism evidence="7 8">
    <name type="scientific">Halothermothrix orenii (strain H 168 / OCM 544 / DSM 9562)</name>
    <dbReference type="NCBI Taxonomy" id="373903"/>
    <lineage>
        <taxon>Bacteria</taxon>
        <taxon>Bacillati</taxon>
        <taxon>Bacillota</taxon>
        <taxon>Clostridia</taxon>
        <taxon>Halanaerobiales</taxon>
        <taxon>Halothermotrichaceae</taxon>
        <taxon>Halothermothrix</taxon>
    </lineage>
</organism>
<gene>
    <name evidence="7" type="ordered locus">Hore_19300</name>
</gene>
<feature type="domain" description="ABC transmembrane type-1" evidence="6">
    <location>
        <begin position="19"/>
        <end position="246"/>
    </location>
</feature>
<dbReference type="SUPFAM" id="SSF90123">
    <property type="entry name" value="ABC transporter transmembrane region"/>
    <property type="match status" value="1"/>
</dbReference>
<evidence type="ECO:0000259" key="6">
    <source>
        <dbReference type="PROSITE" id="PS50929"/>
    </source>
</evidence>
<dbReference type="HOGENOM" id="CLU_089153_0_0_9"/>
<dbReference type="RefSeq" id="WP_015923646.1">
    <property type="nucleotide sequence ID" value="NC_011899.1"/>
</dbReference>
<dbReference type="GO" id="GO:0005886">
    <property type="term" value="C:plasma membrane"/>
    <property type="evidence" value="ECO:0007669"/>
    <property type="project" value="UniProtKB-SubCell"/>
</dbReference>
<feature type="transmembrane region" description="Helical" evidence="5">
    <location>
        <begin position="176"/>
        <end position="194"/>
    </location>
</feature>
<dbReference type="CDD" id="cd18542">
    <property type="entry name" value="ABC_6TM_YknU_like"/>
    <property type="match status" value="1"/>
</dbReference>
<dbReference type="InterPro" id="IPR036640">
    <property type="entry name" value="ABC1_TM_sf"/>
</dbReference>
<dbReference type="GO" id="GO:0140359">
    <property type="term" value="F:ABC-type transporter activity"/>
    <property type="evidence" value="ECO:0007669"/>
    <property type="project" value="InterPro"/>
</dbReference>
<feature type="transmembrane region" description="Helical" evidence="5">
    <location>
        <begin position="71"/>
        <end position="91"/>
    </location>
</feature>
<dbReference type="GO" id="GO:0034040">
    <property type="term" value="F:ATPase-coupled lipid transmembrane transporter activity"/>
    <property type="evidence" value="ECO:0007669"/>
    <property type="project" value="TreeGrafter"/>
</dbReference>
<dbReference type="Pfam" id="PF00664">
    <property type="entry name" value="ABC_membrane"/>
    <property type="match status" value="1"/>
</dbReference>
<evidence type="ECO:0000313" key="8">
    <source>
        <dbReference type="Proteomes" id="UP000000719"/>
    </source>
</evidence>
<dbReference type="STRING" id="373903.Hore_19300"/>
<keyword evidence="8" id="KW-1185">Reference proteome</keyword>
<protein>
    <submittedName>
        <fullName evidence="7">ABC transporter transmembrane region</fullName>
    </submittedName>
</protein>
<dbReference type="eggNOG" id="COG1132">
    <property type="taxonomic scope" value="Bacteria"/>
</dbReference>
<evidence type="ECO:0000256" key="4">
    <source>
        <dbReference type="ARBA" id="ARBA00023136"/>
    </source>
</evidence>
<comment type="subcellular location">
    <subcellularLocation>
        <location evidence="1">Cell membrane</location>
        <topology evidence="1">Multi-pass membrane protein</topology>
    </subcellularLocation>
</comment>
<dbReference type="KEGG" id="hor:Hore_19300"/>
<evidence type="ECO:0000256" key="1">
    <source>
        <dbReference type="ARBA" id="ARBA00004651"/>
    </source>
</evidence>
<evidence type="ECO:0000256" key="3">
    <source>
        <dbReference type="ARBA" id="ARBA00022989"/>
    </source>
</evidence>
<dbReference type="PANTHER" id="PTHR24221:SF654">
    <property type="entry name" value="ATP-BINDING CASSETTE SUB-FAMILY B MEMBER 6"/>
    <property type="match status" value="1"/>
</dbReference>
<dbReference type="Gene3D" id="1.20.1560.10">
    <property type="entry name" value="ABC transporter type 1, transmembrane domain"/>
    <property type="match status" value="1"/>
</dbReference>
<evidence type="ECO:0000313" key="7">
    <source>
        <dbReference type="EMBL" id="ACL70677.1"/>
    </source>
</evidence>
<dbReference type="InterPro" id="IPR039421">
    <property type="entry name" value="Type_1_exporter"/>
</dbReference>
<dbReference type="InterPro" id="IPR011527">
    <property type="entry name" value="ABC1_TM_dom"/>
</dbReference>
<dbReference type="Proteomes" id="UP000000719">
    <property type="component" value="Chromosome"/>
</dbReference>
<reference evidence="7 8" key="1">
    <citation type="journal article" date="2009" name="PLoS ONE">
        <title>Genome analysis of the anaerobic thermohalophilic bacterium Halothermothrix orenii.</title>
        <authorList>
            <person name="Mavromatis K."/>
            <person name="Ivanova N."/>
            <person name="Anderson I."/>
            <person name="Lykidis A."/>
            <person name="Hooper S.D."/>
            <person name="Sun H."/>
            <person name="Kunin V."/>
            <person name="Lapidus A."/>
            <person name="Hugenholtz P."/>
            <person name="Patel B."/>
            <person name="Kyrpides N.C."/>
        </authorList>
    </citation>
    <scope>NUCLEOTIDE SEQUENCE [LARGE SCALE GENOMIC DNA]</scope>
    <source>
        <strain evidence="8">H 168 / OCM 544 / DSM 9562</strain>
    </source>
</reference>
<feature type="transmembrane region" description="Helical" evidence="5">
    <location>
        <begin position="16"/>
        <end position="34"/>
    </location>
</feature>
<keyword evidence="4 5" id="KW-0472">Membrane</keyword>
<dbReference type="PANTHER" id="PTHR24221">
    <property type="entry name" value="ATP-BINDING CASSETTE SUB-FAMILY B"/>
    <property type="match status" value="1"/>
</dbReference>
<evidence type="ECO:0000256" key="2">
    <source>
        <dbReference type="ARBA" id="ARBA00022692"/>
    </source>
</evidence>
<evidence type="ECO:0000256" key="5">
    <source>
        <dbReference type="SAM" id="Phobius"/>
    </source>
</evidence>
<dbReference type="PROSITE" id="PS50929">
    <property type="entry name" value="ABC_TM1F"/>
    <property type="match status" value="1"/>
</dbReference>
<name>B8CZF8_HALOH</name>
<dbReference type="EMBL" id="CP001098">
    <property type="protein sequence ID" value="ACL70677.1"/>
    <property type="molecule type" value="Genomic_DNA"/>
</dbReference>
<keyword evidence="2 5" id="KW-0812">Transmembrane</keyword>
<sequence length="246" mass="27746">MKNVKLLWRFMKGNRLTYLGAILSTGLATLFTILNPQILRVTIDSVIGDKPAELPLWVMRFIDGFSFTQKLVGAGLTLLIITVLRGFFLYLKGKWSAVAAENTARNIRNSIYDHLQHLPYGYHVRAETGDLIQRCTSDLETLRRFMAVQLVEIGRALFILGLALPAMIALDTTMTLIAMLIVPVIFVFSVVFFVKVKSAFKKADEAEGRMSTVLQENLTGVRVVRAFGRESFEIEKFDKKIRSIVI</sequence>
<keyword evidence="3 5" id="KW-1133">Transmembrane helix</keyword>
<dbReference type="GO" id="GO:0005524">
    <property type="term" value="F:ATP binding"/>
    <property type="evidence" value="ECO:0007669"/>
    <property type="project" value="InterPro"/>
</dbReference>
<accession>B8CZF8</accession>
<dbReference type="AlphaFoldDB" id="B8CZF8"/>